<dbReference type="InterPro" id="IPR036046">
    <property type="entry name" value="Acylphosphatase-like_dom_sf"/>
</dbReference>
<dbReference type="PANTHER" id="PTHR42959">
    <property type="entry name" value="CARBAMOYLTRANSFERASE"/>
    <property type="match status" value="1"/>
</dbReference>
<dbReference type="NCBIfam" id="TIGR00143">
    <property type="entry name" value="hypF"/>
    <property type="match status" value="1"/>
</dbReference>
<evidence type="ECO:0000256" key="3">
    <source>
        <dbReference type="ARBA" id="ARBA00022598"/>
    </source>
</evidence>
<dbReference type="Proteomes" id="UP000319213">
    <property type="component" value="Unassembled WGS sequence"/>
</dbReference>
<dbReference type="Pfam" id="PF07503">
    <property type="entry name" value="zf-HYPF"/>
    <property type="match status" value="2"/>
</dbReference>
<dbReference type="InterPro" id="IPR017945">
    <property type="entry name" value="DHBP_synth_RibB-like_a/b_dom"/>
</dbReference>
<name>A0A543IQ02_9ACTN</name>
<dbReference type="UniPathway" id="UPA00335"/>
<dbReference type="Pfam" id="PF01300">
    <property type="entry name" value="Sua5_yciO_yrdC"/>
    <property type="match status" value="1"/>
</dbReference>
<dbReference type="RefSeq" id="WP_229788451.1">
    <property type="nucleotide sequence ID" value="NZ_BMPV01000002.1"/>
</dbReference>
<reference evidence="12 13" key="1">
    <citation type="submission" date="2019-06" db="EMBL/GenBank/DDBJ databases">
        <title>Sequencing the genomes of 1000 actinobacteria strains.</title>
        <authorList>
            <person name="Klenk H.-P."/>
        </authorList>
    </citation>
    <scope>NUCLEOTIDE SEQUENCE [LARGE SCALE GENOMIC DNA]</scope>
    <source>
        <strain evidence="12 13">DSM 43186</strain>
    </source>
</reference>
<dbReference type="GO" id="GO:0051604">
    <property type="term" value="P:protein maturation"/>
    <property type="evidence" value="ECO:0007669"/>
    <property type="project" value="TreeGrafter"/>
</dbReference>
<dbReference type="Gene3D" id="3.30.420.40">
    <property type="match status" value="1"/>
</dbReference>
<keyword evidence="5" id="KW-0863">Zinc-finger</keyword>
<keyword evidence="3" id="KW-0436">Ligase</keyword>
<comment type="caution">
    <text evidence="12">The sequence shown here is derived from an EMBL/GenBank/DDBJ whole genome shotgun (WGS) entry which is preliminary data.</text>
</comment>
<comment type="pathway">
    <text evidence="1">Protein modification; [NiFe] hydrogenase maturation.</text>
</comment>
<dbReference type="GO" id="GO:0003725">
    <property type="term" value="F:double-stranded RNA binding"/>
    <property type="evidence" value="ECO:0007669"/>
    <property type="project" value="InterPro"/>
</dbReference>
<dbReference type="GO" id="GO:0016743">
    <property type="term" value="F:carboxyl- or carbamoyltransferase activity"/>
    <property type="evidence" value="ECO:0007669"/>
    <property type="project" value="UniProtKB-UniRule"/>
</dbReference>
<keyword evidence="4" id="KW-0479">Metal-binding</keyword>
<evidence type="ECO:0000256" key="8">
    <source>
        <dbReference type="PIRNR" id="PIRNR006256"/>
    </source>
</evidence>
<dbReference type="Gene3D" id="3.90.870.50">
    <property type="match status" value="1"/>
</dbReference>
<evidence type="ECO:0000256" key="6">
    <source>
        <dbReference type="ARBA" id="ARBA00022833"/>
    </source>
</evidence>
<dbReference type="SUPFAM" id="SSF55821">
    <property type="entry name" value="YrdC/RibB"/>
    <property type="match status" value="1"/>
</dbReference>
<keyword evidence="13" id="KW-1185">Reference proteome</keyword>
<comment type="similarity">
    <text evidence="2 8">Belongs to the carbamoyltransferase HypF family.</text>
</comment>
<dbReference type="EMBL" id="VFPQ01000002">
    <property type="protein sequence ID" value="TQM72657.1"/>
    <property type="molecule type" value="Genomic_DNA"/>
</dbReference>
<dbReference type="InterPro" id="IPR011125">
    <property type="entry name" value="Znf_HypF"/>
</dbReference>
<dbReference type="EC" id="6.2.-.-" evidence="8"/>
<feature type="domain" description="YrdC-like" evidence="11">
    <location>
        <begin position="201"/>
        <end position="386"/>
    </location>
</feature>
<feature type="domain" description="Acylphosphatase-like" evidence="10">
    <location>
        <begin position="7"/>
        <end position="93"/>
    </location>
</feature>
<dbReference type="InterPro" id="IPR001792">
    <property type="entry name" value="Acylphosphatase-like_dom"/>
</dbReference>
<dbReference type="InterPro" id="IPR041440">
    <property type="entry name" value="HypF_C"/>
</dbReference>
<evidence type="ECO:0000313" key="12">
    <source>
        <dbReference type="EMBL" id="TQM72657.1"/>
    </source>
</evidence>
<evidence type="ECO:0000259" key="10">
    <source>
        <dbReference type="PROSITE" id="PS51160"/>
    </source>
</evidence>
<evidence type="ECO:0000256" key="4">
    <source>
        <dbReference type="ARBA" id="ARBA00022723"/>
    </source>
</evidence>
<dbReference type="Pfam" id="PF17788">
    <property type="entry name" value="HypF_C"/>
    <property type="match status" value="1"/>
</dbReference>
<dbReference type="Gene3D" id="3.30.110.120">
    <property type="match status" value="1"/>
</dbReference>
<dbReference type="AlphaFoldDB" id="A0A543IQ02"/>
<dbReference type="GO" id="GO:0008270">
    <property type="term" value="F:zinc ion binding"/>
    <property type="evidence" value="ECO:0007669"/>
    <property type="project" value="UniProtKB-KW"/>
</dbReference>
<evidence type="ECO:0000256" key="1">
    <source>
        <dbReference type="ARBA" id="ARBA00004711"/>
    </source>
</evidence>
<dbReference type="InterPro" id="IPR004421">
    <property type="entry name" value="Carbamoyltransferase_HypF"/>
</dbReference>
<dbReference type="PROSITE" id="PS51163">
    <property type="entry name" value="YRDC"/>
    <property type="match status" value="1"/>
</dbReference>
<proteinExistence type="inferred from homology"/>
<dbReference type="Pfam" id="PF22521">
    <property type="entry name" value="HypF_C_2"/>
    <property type="match status" value="1"/>
</dbReference>
<dbReference type="PROSITE" id="PS51160">
    <property type="entry name" value="ACYLPHOSPHATASE_3"/>
    <property type="match status" value="1"/>
</dbReference>
<comment type="caution">
    <text evidence="9">Lacks conserved residue(s) required for the propagation of feature annotation.</text>
</comment>
<dbReference type="InterPro" id="IPR017968">
    <property type="entry name" value="Acylphosphatase_CS"/>
</dbReference>
<organism evidence="12 13">
    <name type="scientific">Thermopolyspora flexuosa</name>
    <dbReference type="NCBI Taxonomy" id="103836"/>
    <lineage>
        <taxon>Bacteria</taxon>
        <taxon>Bacillati</taxon>
        <taxon>Actinomycetota</taxon>
        <taxon>Actinomycetes</taxon>
        <taxon>Streptosporangiales</taxon>
        <taxon>Streptosporangiaceae</taxon>
        <taxon>Thermopolyspora</taxon>
    </lineage>
</organism>
<comment type="catalytic activity">
    <reaction evidence="7">
        <text>C-terminal L-cysteinyl-[HypE protein] + carbamoyl phosphate + ATP + H2O = C-terminal S-carboxamide-L-cysteinyl-[HypE protein] + AMP + phosphate + diphosphate + H(+)</text>
        <dbReference type="Rhea" id="RHEA:55636"/>
        <dbReference type="Rhea" id="RHEA-COMP:14247"/>
        <dbReference type="Rhea" id="RHEA-COMP:14392"/>
        <dbReference type="ChEBI" id="CHEBI:15377"/>
        <dbReference type="ChEBI" id="CHEBI:15378"/>
        <dbReference type="ChEBI" id="CHEBI:30616"/>
        <dbReference type="ChEBI" id="CHEBI:33019"/>
        <dbReference type="ChEBI" id="CHEBI:43474"/>
        <dbReference type="ChEBI" id="CHEBI:58228"/>
        <dbReference type="ChEBI" id="CHEBI:76913"/>
        <dbReference type="ChEBI" id="CHEBI:139126"/>
        <dbReference type="ChEBI" id="CHEBI:456215"/>
    </reaction>
</comment>
<dbReference type="Gene3D" id="3.30.420.360">
    <property type="match status" value="1"/>
</dbReference>
<evidence type="ECO:0000256" key="9">
    <source>
        <dbReference type="PROSITE-ProRule" id="PRU00520"/>
    </source>
</evidence>
<dbReference type="PANTHER" id="PTHR42959:SF1">
    <property type="entry name" value="CARBAMOYLTRANSFERASE HYPF"/>
    <property type="match status" value="1"/>
</dbReference>
<dbReference type="PROSITE" id="PS00150">
    <property type="entry name" value="ACYLPHOSPHATASE_1"/>
    <property type="match status" value="1"/>
</dbReference>
<evidence type="ECO:0000256" key="7">
    <source>
        <dbReference type="ARBA" id="ARBA00048220"/>
    </source>
</evidence>
<protein>
    <recommendedName>
        <fullName evidence="8">Carbamoyltransferase</fullName>
        <ecNumber evidence="8">6.2.-.-</ecNumber>
    </recommendedName>
</protein>
<sequence>MSEARIRCRIRVEGIVQGVGFRSFVYALARELGLAGLVSDDAGGVVIEVEGPMTAISRFERSVRRDAPPLAVISRVVVEPIPALGEQGFAIIASRGDERQASIPPDTATCADCLRELFDPIDRRYRYAFTGCANCGPRFTIAKDVPYQRAATTMAGFTMCAACEREYNDPADRRFHAEQNCCPTCGPKLRIVTADGETVQGDPIVAAARLIRAGRIVAIKGLGGYHLAADARDENAAITLRARKIREDKPFPVMVPDLATAEELCELDDTARRLLAGPRRPIVVAPLREGARIASAVAPDHRFLGLLLPYTPLHHLLAAELAAPFILTGGNASGEPMEHDDERVVKRLGEIADAFLLHDRPIHVRTEDSVVRACNGTVTPLRRSRGYAPQPLPLPVAPPRPVLGCGAELRNTFCLAKDGHAYLSHHIGDVRDLAALKTFREGIAHFGRLVDIVPRVIAYDLNPEFLTTKYARESQGVELVAVQHHHAHIASCLADNEEAGPAIGVAFDGLGYGPDGTIWGGEILVADLLGYRRVGHLLPVPMPGGQLAIREPWRMAAAYLDAAPGAPETTPLRERRASRWELVVRSARSGTNSPLTSSAGRLFDAVSALLGVREMINYDGQAAIELEQHADPTVRDDYPVRVLGGQPLLLDGPDLVRSVADDLNAGTETPVIAARFHNSLAKLVVEACERVRTATSIGTVALSGGVFQNQLLLDRLVPALQERGFRVLTHRRVPPNDGGISFGQAAIAAALDAARNGARR</sequence>
<dbReference type="InterPro" id="IPR051060">
    <property type="entry name" value="Carbamoyltrans_HypF-like"/>
</dbReference>
<dbReference type="SUPFAM" id="SSF54975">
    <property type="entry name" value="Acylphosphatase/BLUF domain-like"/>
    <property type="match status" value="1"/>
</dbReference>
<dbReference type="InterPro" id="IPR055128">
    <property type="entry name" value="HypF_C_2"/>
</dbReference>
<evidence type="ECO:0000313" key="13">
    <source>
        <dbReference type="Proteomes" id="UP000319213"/>
    </source>
</evidence>
<evidence type="ECO:0000256" key="2">
    <source>
        <dbReference type="ARBA" id="ARBA00008097"/>
    </source>
</evidence>
<dbReference type="FunFam" id="3.30.420.40:FF:000124">
    <property type="entry name" value="Carbamoyltransferase HypF"/>
    <property type="match status" value="1"/>
</dbReference>
<keyword evidence="6" id="KW-0862">Zinc</keyword>
<accession>A0A543IQ02</accession>
<evidence type="ECO:0000259" key="11">
    <source>
        <dbReference type="PROSITE" id="PS51163"/>
    </source>
</evidence>
<dbReference type="Pfam" id="PF00708">
    <property type="entry name" value="Acylphosphatase"/>
    <property type="match status" value="1"/>
</dbReference>
<dbReference type="PIRSF" id="PIRSF006256">
    <property type="entry name" value="CMPcnvr_hdrg_mat"/>
    <property type="match status" value="1"/>
</dbReference>
<dbReference type="InterPro" id="IPR006070">
    <property type="entry name" value="Sua5-like_dom"/>
</dbReference>
<evidence type="ECO:0000256" key="5">
    <source>
        <dbReference type="ARBA" id="ARBA00022771"/>
    </source>
</evidence>
<dbReference type="GO" id="GO:0016874">
    <property type="term" value="F:ligase activity"/>
    <property type="evidence" value="ECO:0007669"/>
    <property type="project" value="UniProtKB-UniRule"/>
</dbReference>
<gene>
    <name evidence="12" type="ORF">FHX40_4810</name>
</gene>